<dbReference type="Gene3D" id="3.30.565.10">
    <property type="entry name" value="Histidine kinase-like ATPase, C-terminal domain"/>
    <property type="match status" value="1"/>
</dbReference>
<dbReference type="Pfam" id="PF13589">
    <property type="entry name" value="HATPase_c_3"/>
    <property type="match status" value="1"/>
</dbReference>
<evidence type="ECO:0000256" key="1">
    <source>
        <dbReference type="ARBA" id="ARBA00006082"/>
    </source>
</evidence>
<proteinExistence type="inferred from homology"/>
<dbReference type="Pfam" id="PF08676">
    <property type="entry name" value="MutL_C"/>
    <property type="match status" value="1"/>
</dbReference>
<evidence type="ECO:0000256" key="3">
    <source>
        <dbReference type="SAM" id="Phobius"/>
    </source>
</evidence>
<dbReference type="InterPro" id="IPR036890">
    <property type="entry name" value="HATPase_C_sf"/>
</dbReference>
<dbReference type="GO" id="GO:0140664">
    <property type="term" value="F:ATP-dependent DNA damage sensor activity"/>
    <property type="evidence" value="ECO:0007669"/>
    <property type="project" value="InterPro"/>
</dbReference>
<accession>A0AAW0ZM01</accession>
<keyword evidence="2" id="KW-0227">DNA damage</keyword>
<name>A0AAW0ZM01_9HYME</name>
<dbReference type="Gene3D" id="3.30.1370.100">
    <property type="entry name" value="MutL, C-terminal domain, regulatory subdomain"/>
    <property type="match status" value="1"/>
</dbReference>
<evidence type="ECO:0000313" key="5">
    <source>
        <dbReference type="EMBL" id="KAK9298459.1"/>
    </source>
</evidence>
<keyword evidence="6" id="KW-1185">Reference proteome</keyword>
<evidence type="ECO:0000256" key="2">
    <source>
        <dbReference type="ARBA" id="ARBA00022763"/>
    </source>
</evidence>
<dbReference type="InterPro" id="IPR037198">
    <property type="entry name" value="MutL_C_sf"/>
</dbReference>
<dbReference type="SUPFAM" id="SSF118116">
    <property type="entry name" value="DNA mismatch repair protein MutL"/>
    <property type="match status" value="1"/>
</dbReference>
<dbReference type="GO" id="GO:0032300">
    <property type="term" value="C:mismatch repair complex"/>
    <property type="evidence" value="ECO:0007669"/>
    <property type="project" value="InterPro"/>
</dbReference>
<comment type="caution">
    <text evidence="5">The sequence shown here is derived from an EMBL/GenBank/DDBJ whole genome shotgun (WGS) entry which is preliminary data.</text>
</comment>
<dbReference type="InterPro" id="IPR014790">
    <property type="entry name" value="MutL_C"/>
</dbReference>
<feature type="domain" description="MutL C-terminal dimerisation" evidence="4">
    <location>
        <begin position="473"/>
        <end position="637"/>
    </location>
</feature>
<dbReference type="AlphaFoldDB" id="A0AAW0ZM01"/>
<reference evidence="5 6" key="1">
    <citation type="submission" date="2024-05" db="EMBL/GenBank/DDBJ databases">
        <title>The nuclear and mitochondrial genome assemblies of Tetragonisca angustula (Apidae: Meliponini), a tiny yet remarkable pollinator in the Neotropics.</title>
        <authorList>
            <person name="Ferrari R."/>
            <person name="Ricardo P.C."/>
            <person name="Dias F.C."/>
            <person name="Araujo N.S."/>
            <person name="Soares D.O."/>
            <person name="Zhou Q.-S."/>
            <person name="Zhu C.-D."/>
            <person name="Coutinho L."/>
            <person name="Airas M.C."/>
            <person name="Batista T.M."/>
        </authorList>
    </citation>
    <scope>NUCLEOTIDE SEQUENCE [LARGE SCALE GENOMIC DNA]</scope>
    <source>
        <strain evidence="5">ASF017062</strain>
        <tissue evidence="5">Abdomen</tissue>
    </source>
</reference>
<dbReference type="Gene3D" id="3.30.1540.20">
    <property type="entry name" value="MutL, C-terminal domain, dimerisation subdomain"/>
    <property type="match status" value="1"/>
</dbReference>
<dbReference type="InterPro" id="IPR042120">
    <property type="entry name" value="MutL_C_dimsub"/>
</dbReference>
<dbReference type="GO" id="GO:0006298">
    <property type="term" value="P:mismatch repair"/>
    <property type="evidence" value="ECO:0007669"/>
    <property type="project" value="InterPro"/>
</dbReference>
<dbReference type="SMART" id="SM00853">
    <property type="entry name" value="MutL_C"/>
    <property type="match status" value="1"/>
</dbReference>
<dbReference type="GO" id="GO:0005524">
    <property type="term" value="F:ATP binding"/>
    <property type="evidence" value="ECO:0007669"/>
    <property type="project" value="InterPro"/>
</dbReference>
<dbReference type="SUPFAM" id="SSF55874">
    <property type="entry name" value="ATPase domain of HSP90 chaperone/DNA topoisomerase II/histidine kinase"/>
    <property type="match status" value="1"/>
</dbReference>
<evidence type="ECO:0000313" key="6">
    <source>
        <dbReference type="Proteomes" id="UP001432146"/>
    </source>
</evidence>
<dbReference type="PANTHER" id="PTHR10073:SF47">
    <property type="entry name" value="DNA MISMATCH REPAIR PROTEIN MLH3"/>
    <property type="match status" value="1"/>
</dbReference>
<dbReference type="InterPro" id="IPR042121">
    <property type="entry name" value="MutL_C_regsub"/>
</dbReference>
<dbReference type="GO" id="GO:0016887">
    <property type="term" value="F:ATP hydrolysis activity"/>
    <property type="evidence" value="ECO:0007669"/>
    <property type="project" value="InterPro"/>
</dbReference>
<keyword evidence="3" id="KW-1133">Transmembrane helix</keyword>
<dbReference type="InterPro" id="IPR038973">
    <property type="entry name" value="MutL/Mlh/Pms-like"/>
</dbReference>
<keyword evidence="3" id="KW-0472">Membrane</keyword>
<organism evidence="5 6">
    <name type="scientific">Tetragonisca angustula</name>
    <dbReference type="NCBI Taxonomy" id="166442"/>
    <lineage>
        <taxon>Eukaryota</taxon>
        <taxon>Metazoa</taxon>
        <taxon>Ecdysozoa</taxon>
        <taxon>Arthropoda</taxon>
        <taxon>Hexapoda</taxon>
        <taxon>Insecta</taxon>
        <taxon>Pterygota</taxon>
        <taxon>Neoptera</taxon>
        <taxon>Endopterygota</taxon>
        <taxon>Hymenoptera</taxon>
        <taxon>Apocrita</taxon>
        <taxon>Aculeata</taxon>
        <taxon>Apoidea</taxon>
        <taxon>Anthophila</taxon>
        <taxon>Apidae</taxon>
        <taxon>Tetragonisca</taxon>
    </lineage>
</organism>
<evidence type="ECO:0000259" key="4">
    <source>
        <dbReference type="SMART" id="SM00853"/>
    </source>
</evidence>
<gene>
    <name evidence="5" type="ORF">QLX08_008238</name>
</gene>
<comment type="similarity">
    <text evidence="1">Belongs to the DNA mismatch repair MutL/HexB family.</text>
</comment>
<dbReference type="Proteomes" id="UP001432146">
    <property type="component" value="Unassembled WGS sequence"/>
</dbReference>
<sequence>MEASIIATTNVTSIAECVLELISNSLSANATSIAIRFHNEQRKIQVIDNGIGIPKIQLKPMAEYNNESILNCSSIHDLCSWRKRTLSNIRRLSNAMLITSRYYNSQKTFMKIFKVNRKPKIVRIERRPSQGTTISIYGFHELSLNKWNVPFMYHLVGNIAIANPHTSFTIRDDQKKKVTMIIAKPHKPLDVFKSLYSQEVSLHKVWYTKCTKKSNIKFCAYIGLAESETAASQYIFVNDKLVHCPLILEVVSATFIDILKFFRRQHYELISKKAAVFMLLFIICSNYIFTVENGRRTLMFSNIQDLLQIIRKKILNIFRKNVKPLSDIDSRNSNRSTEQSFESKEIQLIPNNSVQLFTPALEHDNNGKESMQLTLSEWSNWSLKQLENDSLKFYKHFDFLPQKLHKLLRGNTKLTKTEVLNEYNGSTCSTKLKSRLQIPDIIPHQELDVRPCKTVLRFHKFTLNKDLLKLIKILGQMNNELIVGLIIHNNVKILLLMDQHAIHERIRYEHLLDGYKIQIRNELFSVKLKNPIVIQLPADSCNLLLSNNTILKKFGITFNVIENNILMIRAVPECLRKNKYHYDELRLKLNVKNLLNELLQNFLHYNNIDPINNLPLTIQNAIATEACHGAIKFGDPLTLKQCKWLLKLLNETKIPTQCAHGRPSIVPLLELTDLEKRHKKVNRVRNRSFIHHIY</sequence>
<dbReference type="PANTHER" id="PTHR10073">
    <property type="entry name" value="DNA MISMATCH REPAIR PROTEIN MLH, PMS, MUTL"/>
    <property type="match status" value="1"/>
</dbReference>
<dbReference type="EMBL" id="JAWNGG020000174">
    <property type="protein sequence ID" value="KAK9298459.1"/>
    <property type="molecule type" value="Genomic_DNA"/>
</dbReference>
<dbReference type="Gene3D" id="3.30.230.10">
    <property type="match status" value="1"/>
</dbReference>
<dbReference type="InterPro" id="IPR014721">
    <property type="entry name" value="Ribsml_uS5_D2-typ_fold_subgr"/>
</dbReference>
<protein>
    <recommendedName>
        <fullName evidence="4">MutL C-terminal dimerisation domain-containing protein</fullName>
    </recommendedName>
</protein>
<keyword evidence="3" id="KW-0812">Transmembrane</keyword>
<feature type="transmembrane region" description="Helical" evidence="3">
    <location>
        <begin position="274"/>
        <end position="291"/>
    </location>
</feature>